<name>A0A1I8N581_MUSDO</name>
<feature type="compositionally biased region" description="Acidic residues" evidence="2">
    <location>
        <begin position="552"/>
        <end position="565"/>
    </location>
</feature>
<gene>
    <name evidence="3" type="primary">101888168</name>
    <name evidence="5" type="synonym">LOC101888168</name>
</gene>
<keyword evidence="1" id="KW-0175">Coiled coil</keyword>
<dbReference type="GeneID" id="101888168"/>
<dbReference type="eggNOG" id="ENOG502T6XV">
    <property type="taxonomic scope" value="Eukaryota"/>
</dbReference>
<dbReference type="VEuPathDB" id="VectorBase:MDOMA2_010416"/>
<dbReference type="EnsemblMetazoa" id="MDOA011657-RA">
    <property type="protein sequence ID" value="MDOA011657-PA"/>
    <property type="gene ID" value="MDOA011657"/>
</dbReference>
<evidence type="ECO:0000256" key="1">
    <source>
        <dbReference type="SAM" id="Coils"/>
    </source>
</evidence>
<feature type="coiled-coil region" evidence="1">
    <location>
        <begin position="272"/>
        <end position="318"/>
    </location>
</feature>
<dbReference type="Proteomes" id="UP001652621">
    <property type="component" value="Unplaced"/>
</dbReference>
<feature type="coiled-coil region" evidence="1">
    <location>
        <begin position="456"/>
        <end position="483"/>
    </location>
</feature>
<proteinExistence type="predicted"/>
<evidence type="ECO:0000313" key="4">
    <source>
        <dbReference type="Proteomes" id="UP001652621"/>
    </source>
</evidence>
<reference evidence="5" key="2">
    <citation type="submission" date="2025-04" db="UniProtKB">
        <authorList>
            <consortium name="RefSeq"/>
        </authorList>
    </citation>
    <scope>IDENTIFICATION</scope>
    <source>
        <strain evidence="5">Aabys</strain>
    </source>
</reference>
<dbReference type="VEuPathDB" id="VectorBase:MDOA011657"/>
<dbReference type="OrthoDB" id="7762224at2759"/>
<reference evidence="3" key="1">
    <citation type="submission" date="2020-05" db="UniProtKB">
        <authorList>
            <consortium name="EnsemblMetazoa"/>
        </authorList>
    </citation>
    <scope>IDENTIFICATION</scope>
    <source>
        <strain evidence="3">Aabys</strain>
    </source>
</reference>
<organism evidence="3">
    <name type="scientific">Musca domestica</name>
    <name type="common">House fly</name>
    <dbReference type="NCBI Taxonomy" id="7370"/>
    <lineage>
        <taxon>Eukaryota</taxon>
        <taxon>Metazoa</taxon>
        <taxon>Ecdysozoa</taxon>
        <taxon>Arthropoda</taxon>
        <taxon>Hexapoda</taxon>
        <taxon>Insecta</taxon>
        <taxon>Pterygota</taxon>
        <taxon>Neoptera</taxon>
        <taxon>Endopterygota</taxon>
        <taxon>Diptera</taxon>
        <taxon>Brachycera</taxon>
        <taxon>Muscomorpha</taxon>
        <taxon>Muscoidea</taxon>
        <taxon>Muscidae</taxon>
        <taxon>Musca</taxon>
    </lineage>
</organism>
<evidence type="ECO:0000313" key="3">
    <source>
        <dbReference type="EnsemblMetazoa" id="MDOA011657-PA"/>
    </source>
</evidence>
<evidence type="ECO:0000313" key="5">
    <source>
        <dbReference type="RefSeq" id="XP_005176443.1"/>
    </source>
</evidence>
<keyword evidence="4" id="KW-1185">Reference proteome</keyword>
<protein>
    <submittedName>
        <fullName evidence="5">Uncharacterized protein LOC101888168</fullName>
    </submittedName>
</protein>
<sequence length="618" mass="71452">MKVEHLSRQLSEELKQKQAATDSLINKILYSKRLLVDHVEALEQCMAYMQERSFETIESSAGADATDSNAQTSNALRIGAQWPEIFTARNTCLLLGSTVLEHFITPRALRLLLVPSAVVAGSFSALYAVKKVFGFRNKIVEREFENLIRTIDDFGNCIRRNMTYFNEIIIMKQQELIESRQIERAWDCITAAKEVTEILFEATRKLESQYPLPARFSQYYAPMEDLKECDYFKTNVTDYSPKHIKDFHNIFAYVQSQFLLRLALTIYTKPSLSRLNEELAKIECLIRQLVLEEENHFKNLAIEQNKKKSLELEELNANRALRTRNDPVGILQDSSLKLSACMVAVAAECQALDITLQRLTETENVKKDNAKHMVEVANNMRSIENALSLCFDDFQRLMLVYNKFLNSKLDLKEPSEKSETKSLDTDEEFPESFLRVEISQNPNDAEKTDDFYAYMFDEKQAKLEQEQLEKEQLEQRKEDLEILNFEKRITKGRFKPVLKQLKGRIDPIRKVMLQKEREVLAAKGINVDELFDNEDCESFEEKCNSTEKQVDDDVSDEGSEGSADLEYERRTKKLKERDNFAEMRNFLAQKPAINLFKLDVPPTPSNALGEEDILESEC</sequence>
<dbReference type="KEGG" id="mde:101888168"/>
<evidence type="ECO:0000256" key="2">
    <source>
        <dbReference type="SAM" id="MobiDB-lite"/>
    </source>
</evidence>
<accession>A0A1I8N581</accession>
<dbReference type="AlphaFoldDB" id="A0A1I8N581"/>
<dbReference type="RefSeq" id="XP_005176443.1">
    <property type="nucleotide sequence ID" value="XM_005176386.3"/>
</dbReference>
<feature type="region of interest" description="Disordered" evidence="2">
    <location>
        <begin position="543"/>
        <end position="570"/>
    </location>
</feature>